<dbReference type="EMBL" id="CP136964">
    <property type="protein sequence ID" value="WOS95883.1"/>
    <property type="molecule type" value="Genomic_DNA"/>
</dbReference>
<reference evidence="4" key="1">
    <citation type="submission" date="2017-09" db="EMBL/GenBank/DDBJ databases">
        <title>Bacterial strain isolated from the female urinary microbiota.</title>
        <authorList>
            <person name="Thomas-White K."/>
            <person name="Kumar N."/>
            <person name="Forster S."/>
            <person name="Putonti C."/>
            <person name="Lawley T."/>
            <person name="Wolfe A.J."/>
        </authorList>
    </citation>
    <scope>NUCLEOTIDE SEQUENCE [LARGE SCALE GENOMIC DNA]</scope>
    <source>
        <strain evidence="4">UMB0959</strain>
    </source>
</reference>
<sequence length="125" mass="14437">MKRYIMLMSMSLLLAACSTNTDTKEPSENVEEPKENIEEKDVDKDMTKTRYIVSFNRDVTLEDLKEYGVEESDVINEMDNMNMKTIDLDESQYESLKEAPFVTHIEADEEIGIPPGEKEDKSDEM</sequence>
<dbReference type="SUPFAM" id="SSF54897">
    <property type="entry name" value="Protease propeptides/inhibitors"/>
    <property type="match status" value="1"/>
</dbReference>
<feature type="region of interest" description="Disordered" evidence="1">
    <location>
        <begin position="19"/>
        <end position="42"/>
    </location>
</feature>
<dbReference type="RefSeq" id="WP_040928437.1">
    <property type="nucleotide sequence ID" value="NZ_CABKSY010000040.1"/>
</dbReference>
<name>A0AAF0YHS0_9STAP</name>
<evidence type="ECO:0000256" key="2">
    <source>
        <dbReference type="SAM" id="SignalP"/>
    </source>
</evidence>
<feature type="chain" id="PRO_5042081826" description="Inhibitor I9 domain-containing protein" evidence="2">
    <location>
        <begin position="22"/>
        <end position="125"/>
    </location>
</feature>
<protein>
    <recommendedName>
        <fullName evidence="5">Inhibitor I9 domain-containing protein</fullName>
    </recommendedName>
</protein>
<gene>
    <name evidence="3" type="ORF">CJ229_007240</name>
</gene>
<dbReference type="Gene3D" id="3.30.70.80">
    <property type="entry name" value="Peptidase S8 propeptide/proteinase inhibitor I9"/>
    <property type="match status" value="1"/>
</dbReference>
<feature type="compositionally biased region" description="Basic and acidic residues" evidence="1">
    <location>
        <begin position="116"/>
        <end position="125"/>
    </location>
</feature>
<proteinExistence type="predicted"/>
<dbReference type="PROSITE" id="PS51257">
    <property type="entry name" value="PROKAR_LIPOPROTEIN"/>
    <property type="match status" value="1"/>
</dbReference>
<dbReference type="KEGG" id="nmy:CJ229_007240"/>
<feature type="region of interest" description="Disordered" evidence="1">
    <location>
        <begin position="106"/>
        <end position="125"/>
    </location>
</feature>
<feature type="signal peptide" evidence="2">
    <location>
        <begin position="1"/>
        <end position="21"/>
    </location>
</feature>
<evidence type="ECO:0000313" key="3">
    <source>
        <dbReference type="EMBL" id="WOS95883.1"/>
    </source>
</evidence>
<dbReference type="Proteomes" id="UP000243626">
    <property type="component" value="Chromosome"/>
</dbReference>
<feature type="compositionally biased region" description="Basic and acidic residues" evidence="1">
    <location>
        <begin position="22"/>
        <end position="42"/>
    </location>
</feature>
<evidence type="ECO:0000256" key="1">
    <source>
        <dbReference type="SAM" id="MobiDB-lite"/>
    </source>
</evidence>
<accession>A0AAF0YHS0</accession>
<organism evidence="3 4">
    <name type="scientific">Nosocomiicoccus massiliensis</name>
    <dbReference type="NCBI Taxonomy" id="1232430"/>
    <lineage>
        <taxon>Bacteria</taxon>
        <taxon>Bacillati</taxon>
        <taxon>Bacillota</taxon>
        <taxon>Bacilli</taxon>
        <taxon>Bacillales</taxon>
        <taxon>Staphylococcaceae</taxon>
        <taxon>Nosocomiicoccus</taxon>
    </lineage>
</organism>
<keyword evidence="4" id="KW-1185">Reference proteome</keyword>
<dbReference type="InterPro" id="IPR037045">
    <property type="entry name" value="S8pro/Inhibitor_I9_sf"/>
</dbReference>
<evidence type="ECO:0000313" key="4">
    <source>
        <dbReference type="Proteomes" id="UP000243626"/>
    </source>
</evidence>
<dbReference type="AlphaFoldDB" id="A0AAF0YHS0"/>
<keyword evidence="2" id="KW-0732">Signal</keyword>
<evidence type="ECO:0008006" key="5">
    <source>
        <dbReference type="Google" id="ProtNLM"/>
    </source>
</evidence>